<evidence type="ECO:0000313" key="1">
    <source>
        <dbReference type="EMBL" id="DAE09682.1"/>
    </source>
</evidence>
<accession>A0A8S5PS25</accession>
<sequence>MLSQILGAEITEQTPKFRLGIQAPPGTQFVLGSDNIFVIGTNGTFEIDENIRITSLKFIKPNIYEKDNVTS</sequence>
<organism evidence="1">
    <name type="scientific">Myoviridae sp. ctjhW4</name>
    <dbReference type="NCBI Taxonomy" id="2825162"/>
    <lineage>
        <taxon>Viruses</taxon>
        <taxon>Duplodnaviria</taxon>
        <taxon>Heunggongvirae</taxon>
        <taxon>Uroviricota</taxon>
        <taxon>Caudoviricetes</taxon>
    </lineage>
</organism>
<reference evidence="1" key="1">
    <citation type="journal article" date="2021" name="Proc. Natl. Acad. Sci. U.S.A.">
        <title>A Catalog of Tens of Thousands of Viruses from Human Metagenomes Reveals Hidden Associations with Chronic Diseases.</title>
        <authorList>
            <person name="Tisza M.J."/>
            <person name="Buck C.B."/>
        </authorList>
    </citation>
    <scope>NUCLEOTIDE SEQUENCE</scope>
    <source>
        <strain evidence="1">CtjhW4</strain>
    </source>
</reference>
<proteinExistence type="predicted"/>
<protein>
    <submittedName>
        <fullName evidence="1">Uncharacterized protein</fullName>
    </submittedName>
</protein>
<dbReference type="EMBL" id="BK015491">
    <property type="protein sequence ID" value="DAE09682.1"/>
    <property type="molecule type" value="Genomic_DNA"/>
</dbReference>
<name>A0A8S5PS25_9CAUD</name>